<organism evidence="3 4">
    <name type="scientific">Alteromonas alba</name>
    <dbReference type="NCBI Taxonomy" id="2079529"/>
    <lineage>
        <taxon>Bacteria</taxon>
        <taxon>Pseudomonadati</taxon>
        <taxon>Pseudomonadota</taxon>
        <taxon>Gammaproteobacteria</taxon>
        <taxon>Alteromonadales</taxon>
        <taxon>Alteromonadaceae</taxon>
        <taxon>Alteromonas/Salinimonas group</taxon>
        <taxon>Alteromonas</taxon>
    </lineage>
</organism>
<keyword evidence="4" id="KW-1185">Reference proteome</keyword>
<feature type="coiled-coil region" evidence="1">
    <location>
        <begin position="98"/>
        <end position="125"/>
    </location>
</feature>
<reference evidence="4" key="1">
    <citation type="journal article" date="2020" name="Int. J. Syst. Evol. Microbiol.">
        <title>Alteromonas alba sp. nov., a marine bacterium isolated from the seawater of the West Pacific Ocean.</title>
        <authorList>
            <person name="Sun C."/>
            <person name="Wu Y.-H."/>
            <person name="Xamxidin M."/>
            <person name="Cheng H."/>
            <person name="Xu X.-W."/>
        </authorList>
    </citation>
    <scope>NUCLEOTIDE SEQUENCE [LARGE SCALE GENOMIC DNA]</scope>
    <source>
        <strain evidence="4">190</strain>
    </source>
</reference>
<proteinExistence type="predicted"/>
<sequence>MNNHPDNLKQQLDKLPEDIKPSRDLWQGIELAITHDTPAKPARSRWPLAAAAGLVLPAVLVWLFMNGGHQPVGSTNPTVVAQMSKQFESQKASLLVAYRDQNAVADNWQGQLAELESAADAIKAALKNDPNNMALLRMLQSVYQQQIDLIERVHAPKWQQI</sequence>
<gene>
    <name evidence="3" type="ORF">C6Y40_13980</name>
</gene>
<dbReference type="EMBL" id="PVNP01000152">
    <property type="protein sequence ID" value="PRO72905.1"/>
    <property type="molecule type" value="Genomic_DNA"/>
</dbReference>
<keyword evidence="2" id="KW-0812">Transmembrane</keyword>
<keyword evidence="2" id="KW-1133">Transmembrane helix</keyword>
<keyword evidence="1" id="KW-0175">Coiled coil</keyword>
<protein>
    <submittedName>
        <fullName evidence="3">Uncharacterized protein</fullName>
    </submittedName>
</protein>
<evidence type="ECO:0000256" key="1">
    <source>
        <dbReference type="SAM" id="Coils"/>
    </source>
</evidence>
<dbReference type="RefSeq" id="WP_105935127.1">
    <property type="nucleotide sequence ID" value="NZ_PVNP01000152.1"/>
</dbReference>
<name>A0A2S9V9B3_9ALTE</name>
<accession>A0A2S9V9B3</accession>
<feature type="transmembrane region" description="Helical" evidence="2">
    <location>
        <begin position="46"/>
        <end position="65"/>
    </location>
</feature>
<dbReference type="AlphaFoldDB" id="A0A2S9V9B3"/>
<evidence type="ECO:0000313" key="3">
    <source>
        <dbReference type="EMBL" id="PRO72905.1"/>
    </source>
</evidence>
<dbReference type="OrthoDB" id="6227277at2"/>
<evidence type="ECO:0000313" key="4">
    <source>
        <dbReference type="Proteomes" id="UP000238949"/>
    </source>
</evidence>
<keyword evidence="2" id="KW-0472">Membrane</keyword>
<evidence type="ECO:0000256" key="2">
    <source>
        <dbReference type="SAM" id="Phobius"/>
    </source>
</evidence>
<comment type="caution">
    <text evidence="3">The sequence shown here is derived from an EMBL/GenBank/DDBJ whole genome shotgun (WGS) entry which is preliminary data.</text>
</comment>
<dbReference type="Proteomes" id="UP000238949">
    <property type="component" value="Unassembled WGS sequence"/>
</dbReference>